<sequence>MDANFSDLHALQSQKIREQGMASIGGMSPNGSKAVKSVCPRPSNSPKIQSSGLCFCTDLVRRQGPWTSRSSLTSIDHAADYESVARDRRQVLLNRTVSCIVGDTRPLEETVETDSECGD</sequence>
<evidence type="ECO:0000313" key="2">
    <source>
        <dbReference type="EMBL" id="MQL68089.1"/>
    </source>
</evidence>
<organism evidence="2 3">
    <name type="scientific">Colocasia esculenta</name>
    <name type="common">Wild taro</name>
    <name type="synonym">Arum esculentum</name>
    <dbReference type="NCBI Taxonomy" id="4460"/>
    <lineage>
        <taxon>Eukaryota</taxon>
        <taxon>Viridiplantae</taxon>
        <taxon>Streptophyta</taxon>
        <taxon>Embryophyta</taxon>
        <taxon>Tracheophyta</taxon>
        <taxon>Spermatophyta</taxon>
        <taxon>Magnoliopsida</taxon>
        <taxon>Liliopsida</taxon>
        <taxon>Araceae</taxon>
        <taxon>Aroideae</taxon>
        <taxon>Colocasieae</taxon>
        <taxon>Colocasia</taxon>
    </lineage>
</organism>
<dbReference type="AlphaFoldDB" id="A0A843THD9"/>
<feature type="region of interest" description="Disordered" evidence="1">
    <location>
        <begin position="16"/>
        <end position="49"/>
    </location>
</feature>
<dbReference type="Proteomes" id="UP000652761">
    <property type="component" value="Unassembled WGS sequence"/>
</dbReference>
<proteinExistence type="predicted"/>
<accession>A0A843THD9</accession>
<evidence type="ECO:0000313" key="3">
    <source>
        <dbReference type="Proteomes" id="UP000652761"/>
    </source>
</evidence>
<dbReference type="EMBL" id="NMUH01000007">
    <property type="protein sequence ID" value="MQL68089.1"/>
    <property type="molecule type" value="Genomic_DNA"/>
</dbReference>
<comment type="caution">
    <text evidence="2">The sequence shown here is derived from an EMBL/GenBank/DDBJ whole genome shotgun (WGS) entry which is preliminary data.</text>
</comment>
<keyword evidence="3" id="KW-1185">Reference proteome</keyword>
<gene>
    <name evidence="2" type="ORF">Taro_000360</name>
</gene>
<evidence type="ECO:0000256" key="1">
    <source>
        <dbReference type="SAM" id="MobiDB-lite"/>
    </source>
</evidence>
<name>A0A843THD9_COLES</name>
<reference evidence="2" key="1">
    <citation type="submission" date="2017-07" db="EMBL/GenBank/DDBJ databases">
        <title>Taro Niue Genome Assembly and Annotation.</title>
        <authorList>
            <person name="Atibalentja N."/>
            <person name="Keating K."/>
            <person name="Fields C.J."/>
        </authorList>
    </citation>
    <scope>NUCLEOTIDE SEQUENCE</scope>
    <source>
        <strain evidence="2">Niue_2</strain>
        <tissue evidence="2">Leaf</tissue>
    </source>
</reference>
<protein>
    <submittedName>
        <fullName evidence="2">Uncharacterized protein</fullName>
    </submittedName>
</protein>